<protein>
    <submittedName>
        <fullName evidence="2">Uncharacterized protein</fullName>
    </submittedName>
</protein>
<proteinExistence type="predicted"/>
<organism evidence="2 3">
    <name type="scientific">Pigmentiphaga soli</name>
    <dbReference type="NCBI Taxonomy" id="1007095"/>
    <lineage>
        <taxon>Bacteria</taxon>
        <taxon>Pseudomonadati</taxon>
        <taxon>Pseudomonadota</taxon>
        <taxon>Betaproteobacteria</taxon>
        <taxon>Burkholderiales</taxon>
        <taxon>Alcaligenaceae</taxon>
        <taxon>Pigmentiphaga</taxon>
    </lineage>
</organism>
<dbReference type="Proteomes" id="UP001501671">
    <property type="component" value="Unassembled WGS sequence"/>
</dbReference>
<dbReference type="EMBL" id="BAABFO010000017">
    <property type="protein sequence ID" value="GAA4337595.1"/>
    <property type="molecule type" value="Genomic_DNA"/>
</dbReference>
<gene>
    <name evidence="2" type="ORF">GCM10023144_33500</name>
</gene>
<evidence type="ECO:0000313" key="2">
    <source>
        <dbReference type="EMBL" id="GAA4337595.1"/>
    </source>
</evidence>
<sequence length="53" mass="5405">MVESSATSITTAQTPNTASKVWRVPRTGDAEAAELLLEGEGGDEAGALSDISL</sequence>
<keyword evidence="3" id="KW-1185">Reference proteome</keyword>
<evidence type="ECO:0000256" key="1">
    <source>
        <dbReference type="SAM" id="MobiDB-lite"/>
    </source>
</evidence>
<name>A0ABP8HD25_9BURK</name>
<comment type="caution">
    <text evidence="2">The sequence shown here is derived from an EMBL/GenBank/DDBJ whole genome shotgun (WGS) entry which is preliminary data.</text>
</comment>
<feature type="region of interest" description="Disordered" evidence="1">
    <location>
        <begin position="1"/>
        <end position="25"/>
    </location>
</feature>
<accession>A0ABP8HD25</accession>
<feature type="compositionally biased region" description="Polar residues" evidence="1">
    <location>
        <begin position="1"/>
        <end position="19"/>
    </location>
</feature>
<reference evidence="3" key="1">
    <citation type="journal article" date="2019" name="Int. J. Syst. Evol. Microbiol.">
        <title>The Global Catalogue of Microorganisms (GCM) 10K type strain sequencing project: providing services to taxonomists for standard genome sequencing and annotation.</title>
        <authorList>
            <consortium name="The Broad Institute Genomics Platform"/>
            <consortium name="The Broad Institute Genome Sequencing Center for Infectious Disease"/>
            <person name="Wu L."/>
            <person name="Ma J."/>
        </authorList>
    </citation>
    <scope>NUCLEOTIDE SEQUENCE [LARGE SCALE GENOMIC DNA]</scope>
    <source>
        <strain evidence="3">JCM 17666</strain>
    </source>
</reference>
<evidence type="ECO:0000313" key="3">
    <source>
        <dbReference type="Proteomes" id="UP001501671"/>
    </source>
</evidence>